<sequence>MPDLRILKRQFLHALKRGTGEAYLIVKEHPEIDFSNQIIQGALNIFAYDGQCEGDRATYIFEIISISTQKDKIRRAVLQGLAKEQDDTWNLTHLFALAKLYAQQNDTEAKQAIYDRFLNNPIVGADWVGAHEILELDGLNGLFYVAEKFGKHIEQHPDDWQDDGIIQHFQAKNQSIQVAEELKKKAQTNKFIRFYLDNIQRTEINQKTQRTKPQKYKDIIDEVLNSKARISFARMRKLTEEEINTIAKHLLKETDQGNIERLLDIFDFHKFPYDSQFILDFAKQKGTGKNSIAENALNALKHLKSKAIRDFALEKIQTAKNPIDYLELLISNYRSGDSKLLTEIAEKAKNEHEIERLAGIYTAIFKKNNTKSCKNPLEILYSKMNCALHRKDIIEVLLHNNVLSDTIEKELHYDCNLETRMIALQAGLQHPSDRNF</sequence>
<dbReference type="EMBL" id="UAUU01000002">
    <property type="protein sequence ID" value="SPZ83537.1"/>
    <property type="molecule type" value="Genomic_DNA"/>
</dbReference>
<gene>
    <name evidence="1" type="ORF">NCTC11343_00056</name>
</gene>
<reference evidence="1 2" key="1">
    <citation type="submission" date="2018-06" db="EMBL/GenBank/DDBJ databases">
        <authorList>
            <consortium name="Pathogen Informatics"/>
            <person name="Doyle S."/>
        </authorList>
    </citation>
    <scope>NUCLEOTIDE SEQUENCE [LARGE SCALE GENOMIC DNA]</scope>
    <source>
        <strain evidence="1 2">NCTC11343</strain>
    </source>
</reference>
<evidence type="ECO:0000313" key="1">
    <source>
        <dbReference type="EMBL" id="SPZ83537.1"/>
    </source>
</evidence>
<accession>A0A2X2IMR7</accession>
<dbReference type="RefSeq" id="WP_112373460.1">
    <property type="nucleotide sequence ID" value="NZ_CP069793.1"/>
</dbReference>
<organism evidence="1 2">
    <name type="scientific">Sphingobacterium multivorum</name>
    <dbReference type="NCBI Taxonomy" id="28454"/>
    <lineage>
        <taxon>Bacteria</taxon>
        <taxon>Pseudomonadati</taxon>
        <taxon>Bacteroidota</taxon>
        <taxon>Sphingobacteriia</taxon>
        <taxon>Sphingobacteriales</taxon>
        <taxon>Sphingobacteriaceae</taxon>
        <taxon>Sphingobacterium</taxon>
    </lineage>
</organism>
<proteinExistence type="predicted"/>
<evidence type="ECO:0000313" key="2">
    <source>
        <dbReference type="Proteomes" id="UP000251241"/>
    </source>
</evidence>
<protein>
    <submittedName>
        <fullName evidence="1">Uncharacterized protein</fullName>
    </submittedName>
</protein>
<name>A0A2X2IMR7_SPHMU</name>
<dbReference type="AlphaFoldDB" id="A0A2X2IMR7"/>
<dbReference type="GeneID" id="97181809"/>
<dbReference type="Proteomes" id="UP000251241">
    <property type="component" value="Unassembled WGS sequence"/>
</dbReference>